<name>A0A1L0CMN1_9ASCO</name>
<dbReference type="PROSITE" id="PS00636">
    <property type="entry name" value="DNAJ_1"/>
    <property type="match status" value="1"/>
</dbReference>
<feature type="domain" description="C2H2-type" evidence="7">
    <location>
        <begin position="544"/>
        <end position="574"/>
    </location>
</feature>
<dbReference type="InterPro" id="IPR036236">
    <property type="entry name" value="Znf_C2H2_sf"/>
</dbReference>
<dbReference type="GO" id="GO:0006364">
    <property type="term" value="P:rRNA processing"/>
    <property type="evidence" value="ECO:0007669"/>
    <property type="project" value="EnsemblFungi"/>
</dbReference>
<dbReference type="InterPro" id="IPR036869">
    <property type="entry name" value="J_dom_sf"/>
</dbReference>
<evidence type="ECO:0000259" key="7">
    <source>
        <dbReference type="PROSITE" id="PS50157"/>
    </source>
</evidence>
<feature type="region of interest" description="Disordered" evidence="5">
    <location>
        <begin position="66"/>
        <end position="85"/>
    </location>
</feature>
<feature type="domain" description="C2H2-type" evidence="7">
    <location>
        <begin position="342"/>
        <end position="366"/>
    </location>
</feature>
<dbReference type="Gene3D" id="1.10.287.110">
    <property type="entry name" value="DnaJ domain"/>
    <property type="match status" value="1"/>
</dbReference>
<dbReference type="Proteomes" id="UP000183365">
    <property type="component" value="Unassembled WGS sequence"/>
</dbReference>
<feature type="compositionally biased region" description="Basic residues" evidence="5">
    <location>
        <begin position="512"/>
        <end position="522"/>
    </location>
</feature>
<dbReference type="VEuPathDB" id="FungiDB:HGUI_02301"/>
<dbReference type="SMART" id="SM00355">
    <property type="entry name" value="ZnF_C2H2"/>
    <property type="match status" value="2"/>
</dbReference>
<dbReference type="OrthoDB" id="5894at2759"/>
<dbReference type="InterPro" id="IPR022755">
    <property type="entry name" value="Znf_C2H2_jaz"/>
</dbReference>
<evidence type="ECO:0000256" key="5">
    <source>
        <dbReference type="SAM" id="MobiDB-lite"/>
    </source>
</evidence>
<sequence length="582" mass="69369">MNKKDYYSLLEVPSDADQALIKKQYRKLALRYHPDKNPDRIEEFTEIFAQLSIAYETLSDEQERSWYDSHKDTVDGTNTSSGQYGEESYVNECGVTADDIHAFMNRDYFDRNDDSVAGMYQVAAKVFLRIVKDELLYGKRYNMKEYQNYEDDSFLDDVVKNGYIQSLSDYKGKKLLYPLFGYSETSYNDLKQFYKKWSSFQTVKEFHWKNEYRINKNYDRRTKRELNKRNEKIRNEHRNQYNKTVKEFVNFMKKIDIRLKVGKKREQDAIKNKQLENLKKMKEMTKRQKQEFLAEKMSNEYSEQSWQHIDEIKIHQLEKEFLSESEDEKEEGQDYQDEEFVFECYVCNKFFKNSKQLSNHENSKAHKFGLEELKRTMLQDEFILNQKGETLQEDIASVDSGDKFFSAKEDEADDLDDLERQLQEINAQLELDGFMKNKPLEAERKSSKSKKQKKKENKLKREKGKDKDVHQEHVQEEVQASDTEPEVNKLEDLLNSLAKDKAEDNDDDWGKQRRLKKKRTPGTKKDKTNKISELNNEGKIDYDHQCGTCLKSFESRNGLFKHFNDNKGHSFLKKNLYKSKKR</sequence>
<dbReference type="GO" id="GO:0005829">
    <property type="term" value="C:cytosol"/>
    <property type="evidence" value="ECO:0007669"/>
    <property type="project" value="EnsemblFungi"/>
</dbReference>
<keyword evidence="2 4" id="KW-0863">Zinc-finger</keyword>
<evidence type="ECO:0000259" key="6">
    <source>
        <dbReference type="PROSITE" id="PS50076"/>
    </source>
</evidence>
<gene>
    <name evidence="8" type="ORF">HGUI_02301</name>
</gene>
<feature type="compositionally biased region" description="Basic and acidic residues" evidence="5">
    <location>
        <begin position="433"/>
        <end position="446"/>
    </location>
</feature>
<dbReference type="InterPro" id="IPR001623">
    <property type="entry name" value="DnaJ_domain"/>
</dbReference>
<dbReference type="GO" id="GO:0005730">
    <property type="term" value="C:nucleolus"/>
    <property type="evidence" value="ECO:0007669"/>
    <property type="project" value="EnsemblFungi"/>
</dbReference>
<keyword evidence="9" id="KW-1185">Reference proteome</keyword>
<evidence type="ECO:0000256" key="4">
    <source>
        <dbReference type="PROSITE-ProRule" id="PRU00042"/>
    </source>
</evidence>
<organism evidence="8 9">
    <name type="scientific">Hanseniaspora guilliermondii</name>
    <dbReference type="NCBI Taxonomy" id="56406"/>
    <lineage>
        <taxon>Eukaryota</taxon>
        <taxon>Fungi</taxon>
        <taxon>Dikarya</taxon>
        <taxon>Ascomycota</taxon>
        <taxon>Saccharomycotina</taxon>
        <taxon>Saccharomycetes</taxon>
        <taxon>Saccharomycodales</taxon>
        <taxon>Saccharomycodaceae</taxon>
        <taxon>Hanseniaspora</taxon>
    </lineage>
</organism>
<evidence type="ECO:0000313" key="9">
    <source>
        <dbReference type="Proteomes" id="UP000183365"/>
    </source>
</evidence>
<dbReference type="Gene3D" id="3.30.160.60">
    <property type="entry name" value="Classic Zinc Finger"/>
    <property type="match status" value="1"/>
</dbReference>
<dbReference type="Pfam" id="PF00226">
    <property type="entry name" value="DnaJ"/>
    <property type="match status" value="1"/>
</dbReference>
<keyword evidence="1" id="KW-0479">Metal-binding</keyword>
<dbReference type="InterPro" id="IPR013087">
    <property type="entry name" value="Znf_C2H2_type"/>
</dbReference>
<protein>
    <submittedName>
        <fullName evidence="8">Related to J protein JJJ1</fullName>
    </submittedName>
</protein>
<proteinExistence type="predicted"/>
<dbReference type="CDD" id="cd06257">
    <property type="entry name" value="DnaJ"/>
    <property type="match status" value="1"/>
</dbReference>
<evidence type="ECO:0000313" key="8">
    <source>
        <dbReference type="EMBL" id="SGZ40101.1"/>
    </source>
</evidence>
<dbReference type="SUPFAM" id="SSF46565">
    <property type="entry name" value="Chaperone J-domain"/>
    <property type="match status" value="1"/>
</dbReference>
<keyword evidence="3" id="KW-0862">Zinc</keyword>
<dbReference type="PROSITE" id="PS50157">
    <property type="entry name" value="ZINC_FINGER_C2H2_2"/>
    <property type="match status" value="2"/>
</dbReference>
<dbReference type="GO" id="GO:0042273">
    <property type="term" value="P:ribosomal large subunit biogenesis"/>
    <property type="evidence" value="ECO:0007669"/>
    <property type="project" value="EnsemblFungi"/>
</dbReference>
<dbReference type="GO" id="GO:0008270">
    <property type="term" value="F:zinc ion binding"/>
    <property type="evidence" value="ECO:0007669"/>
    <property type="project" value="UniProtKB-KW"/>
</dbReference>
<accession>A0A1L0CMN1</accession>
<dbReference type="SMART" id="SM00271">
    <property type="entry name" value="DnaJ"/>
    <property type="match status" value="1"/>
</dbReference>
<dbReference type="GO" id="GO:0006897">
    <property type="term" value="P:endocytosis"/>
    <property type="evidence" value="ECO:0007669"/>
    <property type="project" value="EnsemblFungi"/>
</dbReference>
<reference evidence="9" key="1">
    <citation type="submission" date="2016-11" db="EMBL/GenBank/DDBJ databases">
        <authorList>
            <person name="Guldener U."/>
        </authorList>
    </citation>
    <scope>NUCLEOTIDE SEQUENCE [LARGE SCALE GENOMIC DNA]</scope>
</reference>
<dbReference type="PROSITE" id="PS50076">
    <property type="entry name" value="DNAJ_2"/>
    <property type="match status" value="1"/>
</dbReference>
<dbReference type="EMBL" id="FQNF01000039">
    <property type="protein sequence ID" value="SGZ40101.1"/>
    <property type="molecule type" value="Genomic_DNA"/>
</dbReference>
<dbReference type="AlphaFoldDB" id="A0A1L0CMN1"/>
<feature type="compositionally biased region" description="Basic and acidic residues" evidence="5">
    <location>
        <begin position="463"/>
        <end position="476"/>
    </location>
</feature>
<dbReference type="InterPro" id="IPR018253">
    <property type="entry name" value="DnaJ_domain_CS"/>
</dbReference>
<evidence type="ECO:0000256" key="1">
    <source>
        <dbReference type="ARBA" id="ARBA00022723"/>
    </source>
</evidence>
<dbReference type="Pfam" id="PF21884">
    <property type="entry name" value="ZUO1-like_ZHD"/>
    <property type="match status" value="1"/>
</dbReference>
<feature type="domain" description="J" evidence="6">
    <location>
        <begin position="5"/>
        <end position="71"/>
    </location>
</feature>
<evidence type="ECO:0000256" key="2">
    <source>
        <dbReference type="ARBA" id="ARBA00022771"/>
    </source>
</evidence>
<dbReference type="InterPro" id="IPR054076">
    <property type="entry name" value="ZUO1-like_ZHD"/>
</dbReference>
<dbReference type="PANTHER" id="PTHR44029">
    <property type="entry name" value="DNAJ HOMOLOG SUBFAMILY C MEMBER 21"/>
    <property type="match status" value="1"/>
</dbReference>
<evidence type="ECO:0000256" key="3">
    <source>
        <dbReference type="ARBA" id="ARBA00022833"/>
    </source>
</evidence>
<dbReference type="InterPro" id="IPR051964">
    <property type="entry name" value="Chaperone_stress_response"/>
</dbReference>
<dbReference type="Pfam" id="PF12171">
    <property type="entry name" value="zf-C2H2_jaz"/>
    <property type="match status" value="1"/>
</dbReference>
<dbReference type="GO" id="GO:0000055">
    <property type="term" value="P:ribosomal large subunit export from nucleus"/>
    <property type="evidence" value="ECO:0007669"/>
    <property type="project" value="EnsemblFungi"/>
</dbReference>
<dbReference type="SUPFAM" id="SSF57667">
    <property type="entry name" value="beta-beta-alpha zinc fingers"/>
    <property type="match status" value="1"/>
</dbReference>
<dbReference type="PRINTS" id="PR00625">
    <property type="entry name" value="JDOMAIN"/>
</dbReference>
<feature type="region of interest" description="Disordered" evidence="5">
    <location>
        <begin position="430"/>
        <end position="531"/>
    </location>
</feature>
<dbReference type="PROSITE" id="PS00028">
    <property type="entry name" value="ZINC_FINGER_C2H2_1"/>
    <property type="match status" value="1"/>
</dbReference>
<dbReference type="PANTHER" id="PTHR44029:SF1">
    <property type="entry name" value="DNAJ HOMOLOG SUBFAMILY C MEMBER 21"/>
    <property type="match status" value="1"/>
</dbReference>
<dbReference type="GO" id="GO:0001671">
    <property type="term" value="F:ATPase activator activity"/>
    <property type="evidence" value="ECO:0007669"/>
    <property type="project" value="EnsemblFungi"/>
</dbReference>
<feature type="compositionally biased region" description="Basic residues" evidence="5">
    <location>
        <begin position="447"/>
        <end position="462"/>
    </location>
</feature>
<feature type="compositionally biased region" description="Basic and acidic residues" evidence="5">
    <location>
        <begin position="486"/>
        <end position="502"/>
    </location>
</feature>